<dbReference type="RefSeq" id="XP_037218436.1">
    <property type="nucleotide sequence ID" value="XM_037365194.1"/>
</dbReference>
<evidence type="ECO:0000313" key="7">
    <source>
        <dbReference type="EMBL" id="KAF7299048.1"/>
    </source>
</evidence>
<dbReference type="Proteomes" id="UP000636479">
    <property type="component" value="Unassembled WGS sequence"/>
</dbReference>
<dbReference type="GO" id="GO:0016020">
    <property type="term" value="C:membrane"/>
    <property type="evidence" value="ECO:0007669"/>
    <property type="project" value="UniProtKB-SubCell"/>
</dbReference>
<feature type="transmembrane region" description="Helical" evidence="5">
    <location>
        <begin position="106"/>
        <end position="128"/>
    </location>
</feature>
<dbReference type="EMBL" id="JACAZF010000007">
    <property type="protein sequence ID" value="KAF7299048.1"/>
    <property type="molecule type" value="Genomic_DNA"/>
</dbReference>
<evidence type="ECO:0000256" key="3">
    <source>
        <dbReference type="ARBA" id="ARBA00022989"/>
    </source>
</evidence>
<feature type="transmembrane region" description="Helical" evidence="5">
    <location>
        <begin position="149"/>
        <end position="171"/>
    </location>
</feature>
<keyword evidence="6" id="KW-0732">Signal</keyword>
<dbReference type="PANTHER" id="PTHR31465">
    <property type="entry name" value="PROTEIN RTA1-RELATED"/>
    <property type="match status" value="1"/>
</dbReference>
<proteinExistence type="predicted"/>
<dbReference type="AlphaFoldDB" id="A0A8H6SHH5"/>
<comment type="caution">
    <text evidence="7">The sequence shown here is derived from an EMBL/GenBank/DDBJ whole genome shotgun (WGS) entry which is preliminary data.</text>
</comment>
<feature type="transmembrane region" description="Helical" evidence="5">
    <location>
        <begin position="47"/>
        <end position="67"/>
    </location>
</feature>
<dbReference type="GeneID" id="59347710"/>
<feature type="transmembrane region" description="Helical" evidence="5">
    <location>
        <begin position="74"/>
        <end position="94"/>
    </location>
</feature>
<evidence type="ECO:0000313" key="8">
    <source>
        <dbReference type="Proteomes" id="UP000636479"/>
    </source>
</evidence>
<comment type="subcellular location">
    <subcellularLocation>
        <location evidence="1">Membrane</location>
        <topology evidence="1">Multi-pass membrane protein</topology>
    </subcellularLocation>
</comment>
<dbReference type="PANTHER" id="PTHR31465:SF1">
    <property type="entry name" value="PROTEIN RTA1-RELATED"/>
    <property type="match status" value="1"/>
</dbReference>
<evidence type="ECO:0008006" key="9">
    <source>
        <dbReference type="Google" id="ProtNLM"/>
    </source>
</evidence>
<sequence length="319" mass="36200">MPHYSRLIVLSALCATALAVENSTTHTTDADLGPRVIGGYIPKKGPSLVALVLYGISALVQWIQYFTVTPRRPFILWLTCGMTAMALGFVLRIIFANEPSSMGRYIAMDLFILLSPCLFLATDYMILSHLVRIFDEEIAEKCMLIRPTLIVRLFVWSDVSTFLLQSTGGGLTAMKDVNLANIGNKIAEVGIILQAVSFLLFTIVFVVFGIRIQKHFPEVWRPRVQEPFRLFSREPIEDWRILFYVTSLTCIGILIRSVFRIVEFVGGYNGMVFTHEGYFYVLDALPLWIAMTLYCFVWPIRVFNHTPVASFELKKSSPY</sequence>
<keyword evidence="4 5" id="KW-0472">Membrane</keyword>
<dbReference type="InterPro" id="IPR007568">
    <property type="entry name" value="RTA1"/>
</dbReference>
<feature type="chain" id="PRO_5034180590" description="RTA1-domain-containing protein" evidence="6">
    <location>
        <begin position="20"/>
        <end position="319"/>
    </location>
</feature>
<reference evidence="7" key="1">
    <citation type="submission" date="2020-05" db="EMBL/GenBank/DDBJ databases">
        <title>Mycena genomes resolve the evolution of fungal bioluminescence.</title>
        <authorList>
            <person name="Tsai I.J."/>
        </authorList>
    </citation>
    <scope>NUCLEOTIDE SEQUENCE</scope>
    <source>
        <strain evidence="7">171206Taipei</strain>
    </source>
</reference>
<name>A0A8H6SHH5_9AGAR</name>
<evidence type="ECO:0000256" key="4">
    <source>
        <dbReference type="ARBA" id="ARBA00023136"/>
    </source>
</evidence>
<feature type="transmembrane region" description="Helical" evidence="5">
    <location>
        <begin position="191"/>
        <end position="212"/>
    </location>
</feature>
<accession>A0A8H6SHH5</accession>
<evidence type="ECO:0000256" key="2">
    <source>
        <dbReference type="ARBA" id="ARBA00022692"/>
    </source>
</evidence>
<keyword evidence="2 5" id="KW-0812">Transmembrane</keyword>
<dbReference type="OrthoDB" id="3358017at2759"/>
<evidence type="ECO:0000256" key="6">
    <source>
        <dbReference type="SAM" id="SignalP"/>
    </source>
</evidence>
<feature type="transmembrane region" description="Helical" evidence="5">
    <location>
        <begin position="241"/>
        <end position="259"/>
    </location>
</feature>
<keyword evidence="3 5" id="KW-1133">Transmembrane helix</keyword>
<evidence type="ECO:0000256" key="1">
    <source>
        <dbReference type="ARBA" id="ARBA00004141"/>
    </source>
</evidence>
<dbReference type="Pfam" id="PF04479">
    <property type="entry name" value="RTA1"/>
    <property type="match status" value="1"/>
</dbReference>
<organism evidence="7 8">
    <name type="scientific">Mycena indigotica</name>
    <dbReference type="NCBI Taxonomy" id="2126181"/>
    <lineage>
        <taxon>Eukaryota</taxon>
        <taxon>Fungi</taxon>
        <taxon>Dikarya</taxon>
        <taxon>Basidiomycota</taxon>
        <taxon>Agaricomycotina</taxon>
        <taxon>Agaricomycetes</taxon>
        <taxon>Agaricomycetidae</taxon>
        <taxon>Agaricales</taxon>
        <taxon>Marasmiineae</taxon>
        <taxon>Mycenaceae</taxon>
        <taxon>Mycena</taxon>
    </lineage>
</organism>
<feature type="signal peptide" evidence="6">
    <location>
        <begin position="1"/>
        <end position="19"/>
    </location>
</feature>
<keyword evidence="8" id="KW-1185">Reference proteome</keyword>
<protein>
    <recommendedName>
        <fullName evidence="9">RTA1-domain-containing protein</fullName>
    </recommendedName>
</protein>
<evidence type="ECO:0000256" key="5">
    <source>
        <dbReference type="SAM" id="Phobius"/>
    </source>
</evidence>
<gene>
    <name evidence="7" type="ORF">MIND_00853100</name>
</gene>
<feature type="transmembrane region" description="Helical" evidence="5">
    <location>
        <begin position="279"/>
        <end position="297"/>
    </location>
</feature>